<dbReference type="GeneID" id="55968710"/>
<proteinExistence type="predicted"/>
<reference evidence="3" key="1">
    <citation type="submission" date="2020-03" db="EMBL/GenBank/DDBJ databases">
        <title>Site-based positive gene gene selection in Geosmithia morbida across the United States reveals a broad range of putative effectors and factors for local host and environmental adapation.</title>
        <authorList>
            <person name="Onufrak A."/>
            <person name="Murdoch R.W."/>
            <person name="Gazis R."/>
            <person name="Huff M."/>
            <person name="Staton M."/>
            <person name="Klingeman W."/>
            <person name="Hadziabdic D."/>
        </authorList>
    </citation>
    <scope>NUCLEOTIDE SEQUENCE</scope>
    <source>
        <strain evidence="3">1262</strain>
    </source>
</reference>
<gene>
    <name evidence="3" type="ORF">GMORB2_2480</name>
</gene>
<organism evidence="3 4">
    <name type="scientific">Geosmithia morbida</name>
    <dbReference type="NCBI Taxonomy" id="1094350"/>
    <lineage>
        <taxon>Eukaryota</taxon>
        <taxon>Fungi</taxon>
        <taxon>Dikarya</taxon>
        <taxon>Ascomycota</taxon>
        <taxon>Pezizomycotina</taxon>
        <taxon>Sordariomycetes</taxon>
        <taxon>Hypocreomycetidae</taxon>
        <taxon>Hypocreales</taxon>
        <taxon>Bionectriaceae</taxon>
        <taxon>Geosmithia</taxon>
    </lineage>
</organism>
<feature type="region of interest" description="Disordered" evidence="1">
    <location>
        <begin position="267"/>
        <end position="314"/>
    </location>
</feature>
<protein>
    <submittedName>
        <fullName evidence="3">DDHD protein</fullName>
    </submittedName>
</protein>
<dbReference type="SMART" id="SM01127">
    <property type="entry name" value="DDHD"/>
    <property type="match status" value="1"/>
</dbReference>
<dbReference type="InterPro" id="IPR057826">
    <property type="entry name" value="WWE_C20G8.02"/>
</dbReference>
<feature type="compositionally biased region" description="Basic and acidic residues" evidence="1">
    <location>
        <begin position="954"/>
        <end position="982"/>
    </location>
</feature>
<feature type="region of interest" description="Disordered" evidence="1">
    <location>
        <begin position="21"/>
        <end position="72"/>
    </location>
</feature>
<feature type="compositionally biased region" description="Low complexity" evidence="1">
    <location>
        <begin position="923"/>
        <end position="935"/>
    </location>
</feature>
<dbReference type="PANTHER" id="PTHR23509:SF10">
    <property type="entry name" value="LD21067P"/>
    <property type="match status" value="1"/>
</dbReference>
<keyword evidence="4" id="KW-1185">Reference proteome</keyword>
<name>A0A9P5D3Z8_9HYPO</name>
<dbReference type="Proteomes" id="UP000749293">
    <property type="component" value="Unassembled WGS sequence"/>
</dbReference>
<feature type="compositionally biased region" description="Basic and acidic residues" evidence="1">
    <location>
        <begin position="911"/>
        <end position="921"/>
    </location>
</feature>
<comment type="caution">
    <text evidence="3">The sequence shown here is derived from an EMBL/GenBank/DDBJ whole genome shotgun (WGS) entry which is preliminary data.</text>
</comment>
<feature type="compositionally biased region" description="Polar residues" evidence="1">
    <location>
        <begin position="294"/>
        <end position="307"/>
    </location>
</feature>
<dbReference type="EMBL" id="JAANYQ010000014">
    <property type="protein sequence ID" value="KAF4120994.1"/>
    <property type="molecule type" value="Genomic_DNA"/>
</dbReference>
<feature type="region of interest" description="Disordered" evidence="1">
    <location>
        <begin position="669"/>
        <end position="693"/>
    </location>
</feature>
<dbReference type="AlphaFoldDB" id="A0A9P5D3Z8"/>
<dbReference type="GO" id="GO:0005737">
    <property type="term" value="C:cytoplasm"/>
    <property type="evidence" value="ECO:0007669"/>
    <property type="project" value="TreeGrafter"/>
</dbReference>
<evidence type="ECO:0000256" key="1">
    <source>
        <dbReference type="SAM" id="MobiDB-lite"/>
    </source>
</evidence>
<evidence type="ECO:0000259" key="2">
    <source>
        <dbReference type="PROSITE" id="PS51043"/>
    </source>
</evidence>
<dbReference type="PANTHER" id="PTHR23509">
    <property type="entry name" value="PA-PL1 PHOSPHOLIPASE FAMILY"/>
    <property type="match status" value="1"/>
</dbReference>
<dbReference type="GO" id="GO:0046872">
    <property type="term" value="F:metal ion binding"/>
    <property type="evidence" value="ECO:0007669"/>
    <property type="project" value="InterPro"/>
</dbReference>
<dbReference type="InterPro" id="IPR058055">
    <property type="entry name" value="PA-PLA1"/>
</dbReference>
<feature type="compositionally biased region" description="Basic and acidic residues" evidence="1">
    <location>
        <begin position="414"/>
        <end position="425"/>
    </location>
</feature>
<evidence type="ECO:0000313" key="3">
    <source>
        <dbReference type="EMBL" id="KAF4120994.1"/>
    </source>
</evidence>
<feature type="compositionally biased region" description="Basic and acidic residues" evidence="1">
    <location>
        <begin position="371"/>
        <end position="384"/>
    </location>
</feature>
<dbReference type="Pfam" id="PF02862">
    <property type="entry name" value="DDHD"/>
    <property type="match status" value="1"/>
</dbReference>
<feature type="compositionally biased region" description="Basic and acidic residues" evidence="1">
    <location>
        <begin position="682"/>
        <end position="693"/>
    </location>
</feature>
<evidence type="ECO:0000313" key="4">
    <source>
        <dbReference type="Proteomes" id="UP000749293"/>
    </source>
</evidence>
<feature type="region of interest" description="Disordered" evidence="1">
    <location>
        <begin position="359"/>
        <end position="433"/>
    </location>
</feature>
<feature type="region of interest" description="Disordered" evidence="1">
    <location>
        <begin position="952"/>
        <end position="982"/>
    </location>
</feature>
<feature type="compositionally biased region" description="Basic and acidic residues" evidence="1">
    <location>
        <begin position="279"/>
        <end position="289"/>
    </location>
</feature>
<feature type="region of interest" description="Disordered" evidence="1">
    <location>
        <begin position="135"/>
        <end position="159"/>
    </location>
</feature>
<dbReference type="Pfam" id="PF23465">
    <property type="entry name" value="DUF7131"/>
    <property type="match status" value="1"/>
</dbReference>
<dbReference type="GO" id="GO:0004620">
    <property type="term" value="F:phospholipase activity"/>
    <property type="evidence" value="ECO:0007669"/>
    <property type="project" value="TreeGrafter"/>
</dbReference>
<dbReference type="InterPro" id="IPR055555">
    <property type="entry name" value="PA-PLA1_DUF7131"/>
</dbReference>
<dbReference type="OrthoDB" id="431378at2759"/>
<dbReference type="Pfam" id="PF23463">
    <property type="entry name" value="WWE_2"/>
    <property type="match status" value="1"/>
</dbReference>
<dbReference type="RefSeq" id="XP_035319646.1">
    <property type="nucleotide sequence ID" value="XM_035464460.1"/>
</dbReference>
<feature type="region of interest" description="Disordered" evidence="1">
    <location>
        <begin position="881"/>
        <end position="937"/>
    </location>
</feature>
<accession>A0A9P5D3Z8</accession>
<feature type="domain" description="DDHD" evidence="2">
    <location>
        <begin position="697"/>
        <end position="1033"/>
    </location>
</feature>
<sequence length="1043" mass="115412">MSSNSQDTLAEKSYLSSAVDSINPWAGKQSSTSSEAARYDKAPSGPLAGTPVDTGDHSVTHLYGQSSRTYPPDCPPLKVQWFHAVDVAKRKPLLGKGNSQANQPLKQSAAPKKFSAFSTSDSNSLEARYQKLLEATEEKGGQVPDTEALSSPQAEDSVGKLRAGFERGSQPSKPAVKVPVNEDFLFDYIGKGPSTKVRIFCVEGETVVSDMPVVRRGTWFFQEGSNLKPCEENLSAQLEQVGSENLTYEGYLKLKPWLRVVRSRSQSGSGKVTPISAKEPSRAKKETLAGDRSFPNSSSRVQTSQDSPAHPKTHRLFGTYMNNIATYQDATTAWLCSDTMLSWVTSSVYERFSGGGYMSGIKLTRGYSEPTKGKEKDKDKEKNEATSVTDALGLDERQQRNLKRRSAPATTRSSVDERGDEREGNRNNPQATLQRQFSSFLEGEDEIQQRQEQEIQDYHTQAGESQGRQIDHLILVTHGIGQQLSLRMESVNFVHDVNVLRKTLKSVYSSSEDLKALNSEFGSSQGNCRVQVLPVCWRHLLDFPRQRVKRPEHDLGDLDEEYDCISKYFKPVTDHFTDPSLDDITADGVAFARSLISDLALDVLLYQSSYREEISKIVLQECNRMLKLFMERNPDFHGKVHLMGHSLGSAIFFDILCRQKDAANEAKDSLRFWPPHGGPESAESKEKHDEKHQSMQLQFDVEDFYCLGSPIGLFQMLEGRQVPHTGSIAIALTANHLYCRRTIAARGSTRGAPLGDTASGSLTEDVLLTGGMRSENASTRAVSAGPVSMPKSQQLYNIFHPSDPISYRLEPLVSPAMTTLKPQSLPYTKRGIFDAANQGLTGIGAKVGQSVSGLWSSLSAGIASNMLNRSLGLSNEEVARMTDQAHSGSQRRELGHGMTSSSGEVIGVESRLGEKTDERKRQLAATSGGLSSTSGNDQTLIDEELETLFSQFQKRREDPSKEDGGHGLDEEMRKARRMRNEESKVRALNRNGRIDYTIQESVLDFNPMNTVASHMAYWADVDVNHFILSQLLSSRPQEKKRGS</sequence>
<dbReference type="PROSITE" id="PS51043">
    <property type="entry name" value="DDHD"/>
    <property type="match status" value="1"/>
</dbReference>
<dbReference type="InterPro" id="IPR004177">
    <property type="entry name" value="DDHD_dom"/>
</dbReference>